<feature type="domain" description="DUF4055" evidence="1">
    <location>
        <begin position="247"/>
        <end position="385"/>
    </location>
</feature>
<protein>
    <recommendedName>
        <fullName evidence="1">DUF4055 domain-containing protein</fullName>
    </recommendedName>
</protein>
<evidence type="ECO:0000259" key="1">
    <source>
        <dbReference type="Pfam" id="PF13264"/>
    </source>
</evidence>
<evidence type="ECO:0000313" key="2">
    <source>
        <dbReference type="EMBL" id="PXY91413.1"/>
    </source>
</evidence>
<gene>
    <name evidence="2" type="ORF">DKK78_03510</name>
</gene>
<dbReference type="AlphaFoldDB" id="A0A2V4EAB6"/>
<reference evidence="2 3" key="1">
    <citation type="submission" date="2018-05" db="EMBL/GenBank/DDBJ databases">
        <title>Reference genomes for bee gut microbiota database.</title>
        <authorList>
            <person name="Ellegaard K.M."/>
        </authorList>
    </citation>
    <scope>NUCLEOTIDE SEQUENCE [LARGE SCALE GENOMIC DNA]</scope>
    <source>
        <strain evidence="2 3">ESL0172</strain>
    </source>
</reference>
<sequence>MKHDITFIRPEHKQASIHWETMRDVCAGAEIVKSKRNKYLPFLDPTDESERNKRRNQDYIKRAVFYNITGNTKIGLIGMAFRKDPTVSIPDKLEYLKTNADGAGTSIYQQSQATLESVLEVGRHGLYVDYSDDSNEAMILVYKAEDIINWRTKRINGKDKLVLVVLREVVEEPEDYGFKDITQYRELAIEDNKFICRVWRRAGENNSGPFEISSNYLPKPKGREHWDEIPFTFVGAQSNDQTIDDSPLSSLIEINLGHYRNSADYEDSLFFCGQVQPAISGLDEGWRDHLEQNGVKIGSRTPLMLPQGGSFIYAQAQPNSLAKEGMDDKRNYMVALGARLIEQNSSVKTATQANGDQTASTSVLGICCSNISEAYTTALRWCAQYLGLNGDDVTYTINQEFISKVADAGMITAIVSSWQSGAIRYEDMIRAMQKIDIIDPSADPELVKQELKDTEPQFTG</sequence>
<dbReference type="InterPro" id="IPR025129">
    <property type="entry name" value="DUF4055"/>
</dbReference>
<dbReference type="RefSeq" id="WP_110447384.1">
    <property type="nucleotide sequence ID" value="NZ_CP132381.1"/>
</dbReference>
<dbReference type="Pfam" id="PF13264">
    <property type="entry name" value="DUF4055"/>
    <property type="match status" value="1"/>
</dbReference>
<evidence type="ECO:0000313" key="3">
    <source>
        <dbReference type="Proteomes" id="UP000247673"/>
    </source>
</evidence>
<accession>A0A2V4EAB6</accession>
<proteinExistence type="predicted"/>
<dbReference type="EMBL" id="QGLO01000004">
    <property type="protein sequence ID" value="PXY91413.1"/>
    <property type="molecule type" value="Genomic_DNA"/>
</dbReference>
<organism evidence="2 3">
    <name type="scientific">Gilliamella apis</name>
    <dbReference type="NCBI Taxonomy" id="1970738"/>
    <lineage>
        <taxon>Bacteria</taxon>
        <taxon>Pseudomonadati</taxon>
        <taxon>Pseudomonadota</taxon>
        <taxon>Gammaproteobacteria</taxon>
        <taxon>Orbales</taxon>
        <taxon>Orbaceae</taxon>
        <taxon>Gilliamella</taxon>
    </lineage>
</organism>
<comment type="caution">
    <text evidence="2">The sequence shown here is derived from an EMBL/GenBank/DDBJ whole genome shotgun (WGS) entry which is preliminary data.</text>
</comment>
<dbReference type="Proteomes" id="UP000247673">
    <property type="component" value="Unassembled WGS sequence"/>
</dbReference>
<dbReference type="OrthoDB" id="6668483at2"/>
<name>A0A2V4EAB6_9GAMM</name>
<keyword evidence="3" id="KW-1185">Reference proteome</keyword>